<dbReference type="Proteomes" id="UP000281553">
    <property type="component" value="Unassembled WGS sequence"/>
</dbReference>
<sequence>MIIELPVLTTTLNHSRARGLNNVSIFRFREYTVVEDCLAGLTVFSWYSLYSFSPGSPTLPNAYKVQKSLESRSFSHRTVEADTSVPAAFRMECSFKSPEEDAASFVGPMPKVTPPEKLGSILKFVDNLNPYEYVRRFFFLFPTFFTLGTNIRKWCVRRRSSMEAEGVIEGKSREPIGNCRSPVGRN</sequence>
<protein>
    <submittedName>
        <fullName evidence="1">Uncharacterized protein</fullName>
    </submittedName>
</protein>
<evidence type="ECO:0000313" key="2">
    <source>
        <dbReference type="Proteomes" id="UP000281553"/>
    </source>
</evidence>
<organism evidence="1 2">
    <name type="scientific">Dibothriocephalus latus</name>
    <name type="common">Fish tapeworm</name>
    <name type="synonym">Diphyllobothrium latum</name>
    <dbReference type="NCBI Taxonomy" id="60516"/>
    <lineage>
        <taxon>Eukaryota</taxon>
        <taxon>Metazoa</taxon>
        <taxon>Spiralia</taxon>
        <taxon>Lophotrochozoa</taxon>
        <taxon>Platyhelminthes</taxon>
        <taxon>Cestoda</taxon>
        <taxon>Eucestoda</taxon>
        <taxon>Diphyllobothriidea</taxon>
        <taxon>Diphyllobothriidae</taxon>
        <taxon>Dibothriocephalus</taxon>
    </lineage>
</organism>
<dbReference type="EMBL" id="UYRU01005371">
    <property type="protein sequence ID" value="VDK38696.1"/>
    <property type="molecule type" value="Genomic_DNA"/>
</dbReference>
<gene>
    <name evidence="1" type="ORF">DILT_LOCUS972</name>
</gene>
<dbReference type="Gene3D" id="2.40.160.210">
    <property type="entry name" value="Acyl-CoA thioesterase, double hotdog domain"/>
    <property type="match status" value="1"/>
</dbReference>
<accession>A0A3P6PFY7</accession>
<dbReference type="AlphaFoldDB" id="A0A3P6PFY7"/>
<keyword evidence="2" id="KW-1185">Reference proteome</keyword>
<dbReference type="InterPro" id="IPR042171">
    <property type="entry name" value="Acyl-CoA_hotdog"/>
</dbReference>
<reference evidence="1 2" key="1">
    <citation type="submission" date="2018-11" db="EMBL/GenBank/DDBJ databases">
        <authorList>
            <consortium name="Pathogen Informatics"/>
        </authorList>
    </citation>
    <scope>NUCLEOTIDE SEQUENCE [LARGE SCALE GENOMIC DNA]</scope>
</reference>
<evidence type="ECO:0000313" key="1">
    <source>
        <dbReference type="EMBL" id="VDK38696.1"/>
    </source>
</evidence>
<proteinExistence type="predicted"/>
<name>A0A3P6PFY7_DIBLA</name>
<dbReference type="OrthoDB" id="68328at2759"/>